<feature type="transmembrane region" description="Helical" evidence="6">
    <location>
        <begin position="15"/>
        <end position="31"/>
    </location>
</feature>
<gene>
    <name evidence="8" type="ORF">AUC60_18265</name>
</gene>
<dbReference type="CDD" id="cd17328">
    <property type="entry name" value="MFS_spinster_like"/>
    <property type="match status" value="1"/>
</dbReference>
<comment type="caution">
    <text evidence="8">The sequence shown here is derived from an EMBL/GenBank/DDBJ whole genome shotgun (WGS) entry which is preliminary data.</text>
</comment>
<dbReference type="RefSeq" id="WP_087270732.1">
    <property type="nucleotide sequence ID" value="NZ_JBJGBV010000041.1"/>
</dbReference>
<dbReference type="AlphaFoldDB" id="A0A1Y3NY62"/>
<dbReference type="PROSITE" id="PS50850">
    <property type="entry name" value="MFS"/>
    <property type="match status" value="1"/>
</dbReference>
<proteinExistence type="predicted"/>
<dbReference type="InterPro" id="IPR036259">
    <property type="entry name" value="MFS_trans_sf"/>
</dbReference>
<keyword evidence="5 6" id="KW-0472">Membrane</keyword>
<dbReference type="InterPro" id="IPR044770">
    <property type="entry name" value="MFS_spinster-like"/>
</dbReference>
<dbReference type="Pfam" id="PF07690">
    <property type="entry name" value="MFS_1"/>
    <property type="match status" value="1"/>
</dbReference>
<feature type="transmembrane region" description="Helical" evidence="6">
    <location>
        <begin position="319"/>
        <end position="344"/>
    </location>
</feature>
<keyword evidence="2" id="KW-0813">Transport</keyword>
<feature type="transmembrane region" description="Helical" evidence="6">
    <location>
        <begin position="213"/>
        <end position="239"/>
    </location>
</feature>
<keyword evidence="9" id="KW-1185">Reference proteome</keyword>
<comment type="subcellular location">
    <subcellularLocation>
        <location evidence="1">Membrane</location>
        <topology evidence="1">Multi-pass membrane protein</topology>
    </subcellularLocation>
</comment>
<evidence type="ECO:0000259" key="7">
    <source>
        <dbReference type="PROSITE" id="PS50850"/>
    </source>
</evidence>
<reference evidence="8 9" key="1">
    <citation type="journal article" date="2017" name="Syst. Appl. Microbiol.">
        <title>Pseudomonas caspiana sp. nov., a citrus pathogen in the Pseudomonas syringae phylogenetic group.</title>
        <authorList>
            <person name="Busquets A."/>
            <person name="Gomila M."/>
            <person name="Beiki F."/>
            <person name="Mulet M."/>
            <person name="Rahimian H."/>
            <person name="Garcia-Valdes E."/>
            <person name="Lalucat J."/>
        </authorList>
    </citation>
    <scope>NUCLEOTIDE SEQUENCE [LARGE SCALE GENOMIC DNA]</scope>
    <source>
        <strain evidence="8 9">FBF102</strain>
    </source>
</reference>
<organism evidence="8 9">
    <name type="scientific">Pseudomonas caspiana</name>
    <dbReference type="NCBI Taxonomy" id="1451454"/>
    <lineage>
        <taxon>Bacteria</taxon>
        <taxon>Pseudomonadati</taxon>
        <taxon>Pseudomonadota</taxon>
        <taxon>Gammaproteobacteria</taxon>
        <taxon>Pseudomonadales</taxon>
        <taxon>Pseudomonadaceae</taxon>
        <taxon>Pseudomonas</taxon>
    </lineage>
</organism>
<feature type="transmembrane region" description="Helical" evidence="6">
    <location>
        <begin position="294"/>
        <end position="313"/>
    </location>
</feature>
<dbReference type="Proteomes" id="UP000195440">
    <property type="component" value="Unassembled WGS sequence"/>
</dbReference>
<evidence type="ECO:0000313" key="8">
    <source>
        <dbReference type="EMBL" id="OUM72516.1"/>
    </source>
</evidence>
<dbReference type="PANTHER" id="PTHR23505:SF79">
    <property type="entry name" value="PROTEIN SPINSTER"/>
    <property type="match status" value="1"/>
</dbReference>
<evidence type="ECO:0000256" key="4">
    <source>
        <dbReference type="ARBA" id="ARBA00022989"/>
    </source>
</evidence>
<dbReference type="InterPro" id="IPR011701">
    <property type="entry name" value="MFS"/>
</dbReference>
<feature type="transmembrane region" description="Helical" evidence="6">
    <location>
        <begin position="84"/>
        <end position="111"/>
    </location>
</feature>
<evidence type="ECO:0000256" key="5">
    <source>
        <dbReference type="ARBA" id="ARBA00023136"/>
    </source>
</evidence>
<dbReference type="GO" id="GO:0016020">
    <property type="term" value="C:membrane"/>
    <property type="evidence" value="ECO:0007669"/>
    <property type="project" value="UniProtKB-SubCell"/>
</dbReference>
<evidence type="ECO:0000256" key="6">
    <source>
        <dbReference type="SAM" id="Phobius"/>
    </source>
</evidence>
<feature type="transmembrane region" description="Helical" evidence="6">
    <location>
        <begin position="356"/>
        <end position="379"/>
    </location>
</feature>
<sequence>MQGTSQPLSPQASNAWRVLFLLFLANLFNFFDRTIPAIIIEPIRMEWHLSDFQLGIIGTAFTLVYAIAGLPLGRMADNGSRKKIMGWGLAVWSGLTAVNGLAGSFWTFLLVRMGVGIGEASYAPAANSLIGDLFPAHRRARAMGIFMLGLPLGLLLAFFTIGAMVTAFDSWRAPFFIAAVPGLVLAVFMFFIREPKRGAAESVRMSEEKIDKPIRRVLSVPTFGWLVLAGLTFNFATYACNSFMVPMLQRYFLLPLHDAAVATGVIVGVTGLVGLTLGGWVADKLHQRFANGRLLFAAGSMLIATLATGYALHAGRIEIGVFVGVFSLGWLFAYNFYTCVYTAIQDVVEPRLRATAMALFFAGLYLLGGGLGPVVVGLLSDHFAHSAMAAAGAEQMSEAYKAVGLHDAMYLIPMALFMTLVFLYLASRCFSRDAARMKAGMAADEPVASIA</sequence>
<evidence type="ECO:0000256" key="2">
    <source>
        <dbReference type="ARBA" id="ARBA00022448"/>
    </source>
</evidence>
<feature type="domain" description="Major facilitator superfamily (MFS) profile" evidence="7">
    <location>
        <begin position="18"/>
        <end position="431"/>
    </location>
</feature>
<keyword evidence="4 6" id="KW-1133">Transmembrane helix</keyword>
<evidence type="ECO:0000313" key="9">
    <source>
        <dbReference type="Proteomes" id="UP000195440"/>
    </source>
</evidence>
<feature type="transmembrane region" description="Helical" evidence="6">
    <location>
        <begin position="259"/>
        <end position="282"/>
    </location>
</feature>
<keyword evidence="3 6" id="KW-0812">Transmembrane</keyword>
<protein>
    <submittedName>
        <fullName evidence="8">MFS transporter</fullName>
    </submittedName>
</protein>
<feature type="transmembrane region" description="Helical" evidence="6">
    <location>
        <begin position="408"/>
        <end position="427"/>
    </location>
</feature>
<name>A0A1Y3NY62_9PSED</name>
<dbReference type="EMBL" id="LOHF01000016">
    <property type="protein sequence ID" value="OUM72516.1"/>
    <property type="molecule type" value="Genomic_DNA"/>
</dbReference>
<accession>A0A1Y3NY62</accession>
<feature type="transmembrane region" description="Helical" evidence="6">
    <location>
        <begin position="145"/>
        <end position="167"/>
    </location>
</feature>
<evidence type="ECO:0000256" key="3">
    <source>
        <dbReference type="ARBA" id="ARBA00022692"/>
    </source>
</evidence>
<feature type="transmembrane region" description="Helical" evidence="6">
    <location>
        <begin position="173"/>
        <end position="192"/>
    </location>
</feature>
<dbReference type="GO" id="GO:0022857">
    <property type="term" value="F:transmembrane transporter activity"/>
    <property type="evidence" value="ECO:0007669"/>
    <property type="project" value="InterPro"/>
</dbReference>
<dbReference type="SUPFAM" id="SSF103473">
    <property type="entry name" value="MFS general substrate transporter"/>
    <property type="match status" value="1"/>
</dbReference>
<dbReference type="PANTHER" id="PTHR23505">
    <property type="entry name" value="SPINSTER"/>
    <property type="match status" value="1"/>
</dbReference>
<evidence type="ECO:0000256" key="1">
    <source>
        <dbReference type="ARBA" id="ARBA00004141"/>
    </source>
</evidence>
<dbReference type="OrthoDB" id="6057322at2"/>
<dbReference type="Gene3D" id="1.20.1250.20">
    <property type="entry name" value="MFS general substrate transporter like domains"/>
    <property type="match status" value="1"/>
</dbReference>
<dbReference type="InterPro" id="IPR020846">
    <property type="entry name" value="MFS_dom"/>
</dbReference>
<feature type="transmembrane region" description="Helical" evidence="6">
    <location>
        <begin position="52"/>
        <end position="72"/>
    </location>
</feature>